<feature type="region of interest" description="Disordered" evidence="1">
    <location>
        <begin position="172"/>
        <end position="197"/>
    </location>
</feature>
<sequence length="197" mass="21650">MNKKLLKVLAVSTVLLTTAAPLTPSVSQPSTVLAASKKQTNKTVKMAVYKYSKNHKSHAKSMARGFVGNKAQVTVKNGRVVKLTIHVDGKNSPMGKGQNVEKIVKSLKINGVKGKKAKVSKDNSSFDFVFSGKAFKNNGWTKMSVTINFGGNMTEQAWVKFGKVSGVKKVTSKKYKKSVKKTRSHKKVSKKSIRRHR</sequence>
<gene>
    <name evidence="3" type="ORF">H9806_05625</name>
</gene>
<evidence type="ECO:0000313" key="4">
    <source>
        <dbReference type="Proteomes" id="UP000823844"/>
    </source>
</evidence>
<comment type="caution">
    <text evidence="3">The sequence shown here is derived from an EMBL/GenBank/DDBJ whole genome shotgun (WGS) entry which is preliminary data.</text>
</comment>
<accession>A0A9E2KRA3</accession>
<evidence type="ECO:0000256" key="1">
    <source>
        <dbReference type="SAM" id="MobiDB-lite"/>
    </source>
</evidence>
<organism evidence="3 4">
    <name type="scientific">Candidatus Lactobacillus pullistercoris</name>
    <dbReference type="NCBI Taxonomy" id="2838636"/>
    <lineage>
        <taxon>Bacteria</taxon>
        <taxon>Bacillati</taxon>
        <taxon>Bacillota</taxon>
        <taxon>Bacilli</taxon>
        <taxon>Lactobacillales</taxon>
        <taxon>Lactobacillaceae</taxon>
        <taxon>Lactobacillus</taxon>
    </lineage>
</organism>
<feature type="chain" id="PRO_5039131419" evidence="2">
    <location>
        <begin position="20"/>
        <end position="197"/>
    </location>
</feature>
<evidence type="ECO:0000313" key="3">
    <source>
        <dbReference type="EMBL" id="MBU3828596.1"/>
    </source>
</evidence>
<dbReference type="EMBL" id="JAHLFT010000070">
    <property type="protein sequence ID" value="MBU3828596.1"/>
    <property type="molecule type" value="Genomic_DNA"/>
</dbReference>
<dbReference type="AlphaFoldDB" id="A0A9E2KRA3"/>
<name>A0A9E2KRA3_9LACO</name>
<protein>
    <submittedName>
        <fullName evidence="3">Uncharacterized protein</fullName>
    </submittedName>
</protein>
<evidence type="ECO:0000256" key="2">
    <source>
        <dbReference type="SAM" id="SignalP"/>
    </source>
</evidence>
<dbReference type="Proteomes" id="UP000823844">
    <property type="component" value="Unassembled WGS sequence"/>
</dbReference>
<proteinExistence type="predicted"/>
<reference evidence="3" key="1">
    <citation type="journal article" date="2021" name="PeerJ">
        <title>Extensive microbial diversity within the chicken gut microbiome revealed by metagenomics and culture.</title>
        <authorList>
            <person name="Gilroy R."/>
            <person name="Ravi A."/>
            <person name="Getino M."/>
            <person name="Pursley I."/>
            <person name="Horton D.L."/>
            <person name="Alikhan N.F."/>
            <person name="Baker D."/>
            <person name="Gharbi K."/>
            <person name="Hall N."/>
            <person name="Watson M."/>
            <person name="Adriaenssens E.M."/>
            <person name="Foster-Nyarko E."/>
            <person name="Jarju S."/>
            <person name="Secka A."/>
            <person name="Antonio M."/>
            <person name="Oren A."/>
            <person name="Chaudhuri R.R."/>
            <person name="La Ragione R."/>
            <person name="Hildebrand F."/>
            <person name="Pallen M.J."/>
        </authorList>
    </citation>
    <scope>NUCLEOTIDE SEQUENCE</scope>
    <source>
        <strain evidence="3">F6-686</strain>
    </source>
</reference>
<keyword evidence="2" id="KW-0732">Signal</keyword>
<feature type="signal peptide" evidence="2">
    <location>
        <begin position="1"/>
        <end position="19"/>
    </location>
</feature>
<reference evidence="3" key="2">
    <citation type="submission" date="2021-04" db="EMBL/GenBank/DDBJ databases">
        <authorList>
            <person name="Gilroy R."/>
        </authorList>
    </citation>
    <scope>NUCLEOTIDE SEQUENCE</scope>
    <source>
        <strain evidence="3">F6-686</strain>
    </source>
</reference>